<evidence type="ECO:0000313" key="5">
    <source>
        <dbReference type="EMBL" id="OMJ74614.1"/>
    </source>
</evidence>
<feature type="domain" description="PH" evidence="3">
    <location>
        <begin position="10"/>
        <end position="100"/>
    </location>
</feature>
<dbReference type="SMART" id="SM00234">
    <property type="entry name" value="START"/>
    <property type="match status" value="1"/>
</dbReference>
<dbReference type="Pfam" id="PF01852">
    <property type="entry name" value="START"/>
    <property type="match status" value="1"/>
</dbReference>
<dbReference type="Proteomes" id="UP000187209">
    <property type="component" value="Unassembled WGS sequence"/>
</dbReference>
<evidence type="ECO:0000256" key="1">
    <source>
        <dbReference type="ARBA" id="ARBA00004240"/>
    </source>
</evidence>
<evidence type="ECO:0000313" key="6">
    <source>
        <dbReference type="Proteomes" id="UP000187209"/>
    </source>
</evidence>
<evidence type="ECO:0000259" key="4">
    <source>
        <dbReference type="PROSITE" id="PS50848"/>
    </source>
</evidence>
<sequence length="587" mass="67079">METEETSFENKELSGYLKIKRSLFWARRFIVLKSGILYYYKTATATSPRGLYHLSGLKINKDQSEMIVEIFRENSKTLKIQFSSKNEFNLWFQALTMSTISSEKIAGQPCAYLDMQKSIDKENIQLIDQVPKAQMQGPLKLKIEEIKNRPYKLVGTRGGSIFYCTHKHIIEQKKVKVDMKMLAIGILIILEVVRNIIGNIFSLLVILGLAGYYYSLKTIPEDKPVVDHKYHFKCSINIKSGVGEILTALHDTMCRHLWEPYLNESEEPSSIKLTYIFNNITLNQELIRILVKDSNTFYLLEKVGNEIKNLFIIESKNKKGEFLSQVHHYGCLDNHENPLIGNADILNCLKYFIESNTVYVSSGEILQGDKSSDDEEGHLSQSIVESDSANFYHSEANRVLKEAEALLEEQTGWEDLKLNSRIIKGYRRKAAAGLFVVKAEGEINRSATEIMDVIKDLPRKGGYDTMFESGSIIETIDSFTEICYQKYKGKLGVSPRDFCFLQKRWHMPDGKWIAVATSVTHSLCPETKFVRAHLFMGCHFLTPTGPNSAHDVYMIYVDIRGSIPKFLANTVQVDQAMLIENLRNFLN</sequence>
<dbReference type="Pfam" id="PF00169">
    <property type="entry name" value="PH"/>
    <property type="match status" value="1"/>
</dbReference>
<feature type="domain" description="START" evidence="4">
    <location>
        <begin position="384"/>
        <end position="587"/>
    </location>
</feature>
<dbReference type="CDD" id="cd00821">
    <property type="entry name" value="PH"/>
    <property type="match status" value="1"/>
</dbReference>
<comment type="subcellular location">
    <subcellularLocation>
        <location evidence="1">Endoplasmic reticulum</location>
    </subcellularLocation>
</comment>
<dbReference type="Gene3D" id="2.30.29.30">
    <property type="entry name" value="Pleckstrin-homology domain (PH domain)/Phosphotyrosine-binding domain (PTB)"/>
    <property type="match status" value="1"/>
</dbReference>
<organism evidence="5 6">
    <name type="scientific">Stentor coeruleus</name>
    <dbReference type="NCBI Taxonomy" id="5963"/>
    <lineage>
        <taxon>Eukaryota</taxon>
        <taxon>Sar</taxon>
        <taxon>Alveolata</taxon>
        <taxon>Ciliophora</taxon>
        <taxon>Postciliodesmatophora</taxon>
        <taxon>Heterotrichea</taxon>
        <taxon>Heterotrichida</taxon>
        <taxon>Stentoridae</taxon>
        <taxon>Stentor</taxon>
    </lineage>
</organism>
<dbReference type="PANTHER" id="PTHR19308">
    <property type="entry name" value="PHOSPHATIDYLCHOLINE TRANSFER PROTEIN"/>
    <property type="match status" value="1"/>
</dbReference>
<keyword evidence="6" id="KW-1185">Reference proteome</keyword>
<accession>A0A1R2BCX9</accession>
<dbReference type="InterPro" id="IPR023393">
    <property type="entry name" value="START-like_dom_sf"/>
</dbReference>
<dbReference type="InterPro" id="IPR051213">
    <property type="entry name" value="START_lipid_transfer"/>
</dbReference>
<dbReference type="SMART" id="SM00233">
    <property type="entry name" value="PH"/>
    <property type="match status" value="1"/>
</dbReference>
<dbReference type="PANTHER" id="PTHR19308:SF56">
    <property type="entry name" value="START DOMAIN-CONTAINING PROTEIN"/>
    <property type="match status" value="1"/>
</dbReference>
<evidence type="ECO:0000259" key="3">
    <source>
        <dbReference type="PROSITE" id="PS50003"/>
    </source>
</evidence>
<dbReference type="GO" id="GO:0005783">
    <property type="term" value="C:endoplasmic reticulum"/>
    <property type="evidence" value="ECO:0007669"/>
    <property type="project" value="UniProtKB-SubCell"/>
</dbReference>
<dbReference type="EMBL" id="MPUH01000740">
    <property type="protein sequence ID" value="OMJ74614.1"/>
    <property type="molecule type" value="Genomic_DNA"/>
</dbReference>
<name>A0A1R2BCX9_9CILI</name>
<protein>
    <recommendedName>
        <fullName evidence="7">START domain-containing protein</fullName>
    </recommendedName>
</protein>
<dbReference type="GO" id="GO:0008289">
    <property type="term" value="F:lipid binding"/>
    <property type="evidence" value="ECO:0007669"/>
    <property type="project" value="InterPro"/>
</dbReference>
<dbReference type="InterPro" id="IPR002913">
    <property type="entry name" value="START_lipid-bd_dom"/>
</dbReference>
<proteinExistence type="predicted"/>
<dbReference type="SUPFAM" id="SSF55961">
    <property type="entry name" value="Bet v1-like"/>
    <property type="match status" value="1"/>
</dbReference>
<dbReference type="SUPFAM" id="SSF50729">
    <property type="entry name" value="PH domain-like"/>
    <property type="match status" value="1"/>
</dbReference>
<dbReference type="InterPro" id="IPR011993">
    <property type="entry name" value="PH-like_dom_sf"/>
</dbReference>
<reference evidence="5 6" key="1">
    <citation type="submission" date="2016-11" db="EMBL/GenBank/DDBJ databases">
        <title>The macronuclear genome of Stentor coeruleus: a giant cell with tiny introns.</title>
        <authorList>
            <person name="Slabodnick M."/>
            <person name="Ruby J.G."/>
            <person name="Reiff S.B."/>
            <person name="Swart E.C."/>
            <person name="Gosai S."/>
            <person name="Prabakaran S."/>
            <person name="Witkowska E."/>
            <person name="Larue G.E."/>
            <person name="Fisher S."/>
            <person name="Freeman R.M."/>
            <person name="Gunawardena J."/>
            <person name="Chu W."/>
            <person name="Stover N.A."/>
            <person name="Gregory B.D."/>
            <person name="Nowacki M."/>
            <person name="Derisi J."/>
            <person name="Roy S.W."/>
            <person name="Marshall W.F."/>
            <person name="Sood P."/>
        </authorList>
    </citation>
    <scope>NUCLEOTIDE SEQUENCE [LARGE SCALE GENOMIC DNA]</scope>
    <source>
        <strain evidence="5">WM001</strain>
    </source>
</reference>
<dbReference type="PROSITE" id="PS50848">
    <property type="entry name" value="START"/>
    <property type="match status" value="1"/>
</dbReference>
<dbReference type="AlphaFoldDB" id="A0A1R2BCX9"/>
<comment type="caution">
    <text evidence="5">The sequence shown here is derived from an EMBL/GenBank/DDBJ whole genome shotgun (WGS) entry which is preliminary data.</text>
</comment>
<gene>
    <name evidence="5" type="ORF">SteCoe_26434</name>
</gene>
<evidence type="ECO:0000256" key="2">
    <source>
        <dbReference type="ARBA" id="ARBA00022824"/>
    </source>
</evidence>
<dbReference type="InterPro" id="IPR001849">
    <property type="entry name" value="PH_domain"/>
</dbReference>
<keyword evidence="2" id="KW-0256">Endoplasmic reticulum</keyword>
<evidence type="ECO:0008006" key="7">
    <source>
        <dbReference type="Google" id="ProtNLM"/>
    </source>
</evidence>
<dbReference type="PROSITE" id="PS50003">
    <property type="entry name" value="PH_DOMAIN"/>
    <property type="match status" value="1"/>
</dbReference>
<dbReference type="CDD" id="cd00177">
    <property type="entry name" value="START"/>
    <property type="match status" value="1"/>
</dbReference>
<dbReference type="Gene3D" id="3.30.530.20">
    <property type="match status" value="1"/>
</dbReference>
<dbReference type="OrthoDB" id="312717at2759"/>